<sequence length="498" mass="55197">MAPLSVETMETLLNLKRKIRRDKDAAPTQPIVGATNRYNKLQPGATYIHAGALPYPRGPEGYKKTIEHAGYTRSILARNPIRHNEFGDEIEDEDSDPEADADAQEENPYSGVHLEELLAPLRHPSELATHPSLSIPFTDSALPNMVKETEEKLRHERQMLANAQRLQEKLMGDESWMPSGRVETPEDWDLFEPRTRATEINGKRKRDAAVPVQNGDASHGQAAGSNRSIEARETEATNADITEPATAVQNRTESSEEHPTANDVDMQDADLPSDNAVKQPGLEGDTEDAQEKAKINGDADDIDSRNEPTTGDPDEDGSTPAPPPRRITRALAAENTTADDRSQRSPSAPVSTVSSSLLQPDPVYLLPSELSTSARFAALPLALETPADELLETRRLLGHYIQKQQETIRGFESILEKLYRAKHLRSKVWEACKAEGHVGEWSDGEDWIDAESWGEKEEDLKKGRDEDEAPEGQAEEEAPTRVQRGAKGKRRRGRGEKE</sequence>
<protein>
    <recommendedName>
        <fullName evidence="2">Transcriptional regulatory protein RXT2 N-terminal domain-containing protein</fullName>
    </recommendedName>
</protein>
<dbReference type="InParanoid" id="W2RP70"/>
<dbReference type="HOGENOM" id="CLU_030828_0_0_1"/>
<evidence type="ECO:0000259" key="2">
    <source>
        <dbReference type="Pfam" id="PF08595"/>
    </source>
</evidence>
<proteinExistence type="predicted"/>
<dbReference type="PANTHER" id="PTHR28232">
    <property type="entry name" value="TRANSCRIPTIONAL REGULATORY PROTEIN RXT2"/>
    <property type="match status" value="1"/>
</dbReference>
<keyword evidence="4" id="KW-1185">Reference proteome</keyword>
<dbReference type="PANTHER" id="PTHR28232:SF1">
    <property type="entry name" value="TRANSCRIPTIONAL REGULATORY PROTEIN RXT2"/>
    <property type="match status" value="1"/>
</dbReference>
<reference evidence="3 4" key="1">
    <citation type="submission" date="2013-03" db="EMBL/GenBank/DDBJ databases">
        <title>The Genome Sequence of Phialophora europaea CBS 101466.</title>
        <authorList>
            <consortium name="The Broad Institute Genomics Platform"/>
            <person name="Cuomo C."/>
            <person name="de Hoog S."/>
            <person name="Gorbushina A."/>
            <person name="Walker B."/>
            <person name="Young S.K."/>
            <person name="Zeng Q."/>
            <person name="Gargeya S."/>
            <person name="Fitzgerald M."/>
            <person name="Haas B."/>
            <person name="Abouelleil A."/>
            <person name="Allen A.W."/>
            <person name="Alvarado L."/>
            <person name="Arachchi H.M."/>
            <person name="Berlin A.M."/>
            <person name="Chapman S.B."/>
            <person name="Gainer-Dewar J."/>
            <person name="Goldberg J."/>
            <person name="Griggs A."/>
            <person name="Gujja S."/>
            <person name="Hansen M."/>
            <person name="Howarth C."/>
            <person name="Imamovic A."/>
            <person name="Ireland A."/>
            <person name="Larimer J."/>
            <person name="McCowan C."/>
            <person name="Murphy C."/>
            <person name="Pearson M."/>
            <person name="Poon T.W."/>
            <person name="Priest M."/>
            <person name="Roberts A."/>
            <person name="Saif S."/>
            <person name="Shea T."/>
            <person name="Sisk P."/>
            <person name="Sykes S."/>
            <person name="Wortman J."/>
            <person name="Nusbaum C."/>
            <person name="Birren B."/>
        </authorList>
    </citation>
    <scope>NUCLEOTIDE SEQUENCE [LARGE SCALE GENOMIC DNA]</scope>
    <source>
        <strain evidence="3 4">CBS 101466</strain>
    </source>
</reference>
<dbReference type="InterPro" id="IPR013904">
    <property type="entry name" value="RXT2_N"/>
</dbReference>
<dbReference type="STRING" id="1220924.W2RP70"/>
<dbReference type="InterPro" id="IPR039602">
    <property type="entry name" value="Rxt2"/>
</dbReference>
<feature type="compositionally biased region" description="Basic and acidic residues" evidence="1">
    <location>
        <begin position="289"/>
        <end position="306"/>
    </location>
</feature>
<feature type="compositionally biased region" description="Low complexity" evidence="1">
    <location>
        <begin position="345"/>
        <end position="356"/>
    </location>
</feature>
<evidence type="ECO:0000256" key="1">
    <source>
        <dbReference type="SAM" id="MobiDB-lite"/>
    </source>
</evidence>
<feature type="compositionally biased region" description="Acidic residues" evidence="1">
    <location>
        <begin position="87"/>
        <end position="105"/>
    </location>
</feature>
<feature type="region of interest" description="Disordered" evidence="1">
    <location>
        <begin position="194"/>
        <end position="356"/>
    </location>
</feature>
<dbReference type="RefSeq" id="XP_008720289.1">
    <property type="nucleotide sequence ID" value="XM_008722067.1"/>
</dbReference>
<accession>W2RP70</accession>
<feature type="region of interest" description="Disordered" evidence="1">
    <location>
        <begin position="87"/>
        <end position="107"/>
    </location>
</feature>
<dbReference type="OrthoDB" id="2405722at2759"/>
<feature type="compositionally biased region" description="Basic residues" evidence="1">
    <location>
        <begin position="484"/>
        <end position="498"/>
    </location>
</feature>
<dbReference type="GO" id="GO:0005829">
    <property type="term" value="C:cytosol"/>
    <property type="evidence" value="ECO:0007669"/>
    <property type="project" value="TreeGrafter"/>
</dbReference>
<evidence type="ECO:0000313" key="4">
    <source>
        <dbReference type="Proteomes" id="UP000030752"/>
    </source>
</evidence>
<dbReference type="GeneID" id="19975083"/>
<organism evidence="3 4">
    <name type="scientific">Cyphellophora europaea (strain CBS 101466)</name>
    <name type="common">Phialophora europaea</name>
    <dbReference type="NCBI Taxonomy" id="1220924"/>
    <lineage>
        <taxon>Eukaryota</taxon>
        <taxon>Fungi</taxon>
        <taxon>Dikarya</taxon>
        <taxon>Ascomycota</taxon>
        <taxon>Pezizomycotina</taxon>
        <taxon>Eurotiomycetes</taxon>
        <taxon>Chaetothyriomycetidae</taxon>
        <taxon>Chaetothyriales</taxon>
        <taxon>Cyphellophoraceae</taxon>
        <taxon>Cyphellophora</taxon>
    </lineage>
</organism>
<dbReference type="AlphaFoldDB" id="W2RP70"/>
<gene>
    <name evidence="3" type="ORF">HMPREF1541_07744</name>
</gene>
<feature type="domain" description="Transcriptional regulatory protein RXT2 N-terminal" evidence="2">
    <location>
        <begin position="35"/>
        <end position="173"/>
    </location>
</feature>
<feature type="region of interest" description="Disordered" evidence="1">
    <location>
        <begin position="444"/>
        <end position="498"/>
    </location>
</feature>
<evidence type="ECO:0000313" key="3">
    <source>
        <dbReference type="EMBL" id="ETN38120.1"/>
    </source>
</evidence>
<feature type="compositionally biased region" description="Acidic residues" evidence="1">
    <location>
        <begin position="466"/>
        <end position="477"/>
    </location>
</feature>
<feature type="compositionally biased region" description="Basic and acidic residues" evidence="1">
    <location>
        <begin position="453"/>
        <end position="465"/>
    </location>
</feature>
<name>W2RP70_CYPE1</name>
<dbReference type="eggNOG" id="ENOG502S5XA">
    <property type="taxonomic scope" value="Eukaryota"/>
</dbReference>
<dbReference type="EMBL" id="KB822723">
    <property type="protein sequence ID" value="ETN38120.1"/>
    <property type="molecule type" value="Genomic_DNA"/>
</dbReference>
<dbReference type="GO" id="GO:0033698">
    <property type="term" value="C:Rpd3L complex"/>
    <property type="evidence" value="ECO:0007669"/>
    <property type="project" value="TreeGrafter"/>
</dbReference>
<dbReference type="Pfam" id="PF08595">
    <property type="entry name" value="RXT2_N"/>
    <property type="match status" value="1"/>
</dbReference>
<dbReference type="VEuPathDB" id="FungiDB:HMPREF1541_07744"/>
<dbReference type="Proteomes" id="UP000030752">
    <property type="component" value="Unassembled WGS sequence"/>
</dbReference>